<evidence type="ECO:0000256" key="6">
    <source>
        <dbReference type="SAM" id="Phobius"/>
    </source>
</evidence>
<evidence type="ECO:0000256" key="2">
    <source>
        <dbReference type="ARBA" id="ARBA00022475"/>
    </source>
</evidence>
<protein>
    <submittedName>
        <fullName evidence="7">Uncharacterized protein</fullName>
    </submittedName>
</protein>
<keyword evidence="3 6" id="KW-0812">Transmembrane</keyword>
<dbReference type="EMBL" id="CP121472">
    <property type="protein sequence ID" value="WPL18022.1"/>
    <property type="molecule type" value="Genomic_DNA"/>
</dbReference>
<comment type="subcellular location">
    <subcellularLocation>
        <location evidence="1">Cell membrane</location>
        <topology evidence="1">Multi-pass membrane protein</topology>
    </subcellularLocation>
</comment>
<dbReference type="PANTHER" id="PTHR30213">
    <property type="entry name" value="INNER MEMBRANE PROTEIN YHJD"/>
    <property type="match status" value="1"/>
</dbReference>
<dbReference type="PANTHER" id="PTHR30213:SF0">
    <property type="entry name" value="UPF0761 MEMBRANE PROTEIN YIHY"/>
    <property type="match status" value="1"/>
</dbReference>
<reference evidence="7 8" key="1">
    <citation type="journal article" date="2023" name="Microorganisms">
        <title>Thiorhodovibrio frisius and Trv. litoralis spp. nov., Two Novel Members from a Clade of Fastidious Purple Sulfur Bacteria That Exhibit Unique Red-Shifted Light-Harvesting Capabilities.</title>
        <authorList>
            <person name="Methner A."/>
            <person name="Kuzyk S.B."/>
            <person name="Petersen J."/>
            <person name="Bauer S."/>
            <person name="Brinkmann H."/>
            <person name="Sichau K."/>
            <person name="Wanner G."/>
            <person name="Wolf J."/>
            <person name="Neumann-Schaal M."/>
            <person name="Henke P."/>
            <person name="Tank M."/>
            <person name="Sproer C."/>
            <person name="Bunk B."/>
            <person name="Overmann J."/>
        </authorList>
    </citation>
    <scope>NUCLEOTIDE SEQUENCE [LARGE SCALE GENOMIC DNA]</scope>
    <source>
        <strain evidence="7 8">DSM 6702</strain>
    </source>
</reference>
<feature type="transmembrane region" description="Helical" evidence="6">
    <location>
        <begin position="160"/>
        <end position="183"/>
    </location>
</feature>
<proteinExistence type="predicted"/>
<evidence type="ECO:0000256" key="5">
    <source>
        <dbReference type="ARBA" id="ARBA00023136"/>
    </source>
</evidence>
<keyword evidence="5 6" id="KW-0472">Membrane</keyword>
<evidence type="ECO:0000313" key="8">
    <source>
        <dbReference type="Proteomes" id="UP001432180"/>
    </source>
</evidence>
<dbReference type="NCBIfam" id="TIGR00765">
    <property type="entry name" value="yihY_not_rbn"/>
    <property type="match status" value="1"/>
</dbReference>
<dbReference type="Pfam" id="PF03631">
    <property type="entry name" value="Virul_fac_BrkB"/>
    <property type="match status" value="1"/>
</dbReference>
<feature type="transmembrane region" description="Helical" evidence="6">
    <location>
        <begin position="236"/>
        <end position="257"/>
    </location>
</feature>
<evidence type="ECO:0000256" key="4">
    <source>
        <dbReference type="ARBA" id="ARBA00022989"/>
    </source>
</evidence>
<dbReference type="RefSeq" id="WP_328983817.1">
    <property type="nucleotide sequence ID" value="NZ_CP121472.1"/>
</dbReference>
<keyword evidence="4 6" id="KW-1133">Transmembrane helix</keyword>
<evidence type="ECO:0000313" key="7">
    <source>
        <dbReference type="EMBL" id="WPL18022.1"/>
    </source>
</evidence>
<evidence type="ECO:0000256" key="3">
    <source>
        <dbReference type="ARBA" id="ARBA00022692"/>
    </source>
</evidence>
<organism evidence="7 8">
    <name type="scientific">Thiorhodovibrio winogradskyi</name>
    <dbReference type="NCBI Taxonomy" id="77007"/>
    <lineage>
        <taxon>Bacteria</taxon>
        <taxon>Pseudomonadati</taxon>
        <taxon>Pseudomonadota</taxon>
        <taxon>Gammaproteobacteria</taxon>
        <taxon>Chromatiales</taxon>
        <taxon>Chromatiaceae</taxon>
        <taxon>Thiorhodovibrio</taxon>
    </lineage>
</organism>
<dbReference type="InterPro" id="IPR017039">
    <property type="entry name" value="Virul_fac_BrkB"/>
</dbReference>
<accession>A0ABZ0SC38</accession>
<feature type="transmembrane region" description="Helical" evidence="6">
    <location>
        <begin position="115"/>
        <end position="134"/>
    </location>
</feature>
<keyword evidence="8" id="KW-1185">Reference proteome</keyword>
<sequence>MIDFKLVPNRFEQLLWQTPLEQLPLAQRSAVLIGRVIFAIGRDFHQGLLSLQAMSLVYTTLLSLVPLLAVSFSVLKGFGVHNQIEPWLLHALAPLGDQGGEVATNLIAFVDKTNVGVLGSVGLGLLLYSVLSLIQKIEQIFNATWRVKQLRPFGERVSHYLSVLLIGPVLFFSAVGATASLRSYTLVQWLLEQKAMGFLLGSVWPWLLPYLLITLAFTFTYAYVPNTRVRLRAALIGALVAGLLWQTVGSIFANFITGSTRYAAIYSSLAILILFMMWVYIAWLIVLIGANIAFYVQNPAYLNTKTREPRLSNRLRERLALSVIGRIASDYAQGLAPPNAEALAKACGVPGTNIATLIDMLETAELIRRTADSTAANHPAHTEGFIPSRPPERISIQSVLDAVRDYEQTGAPPSLAGPVADIEARIMKATSEAVSGLTLKNLIDNPSGTD</sequence>
<feature type="transmembrane region" description="Helical" evidence="6">
    <location>
        <begin position="56"/>
        <end position="75"/>
    </location>
</feature>
<name>A0ABZ0SC38_9GAMM</name>
<dbReference type="Proteomes" id="UP001432180">
    <property type="component" value="Chromosome"/>
</dbReference>
<feature type="transmembrane region" description="Helical" evidence="6">
    <location>
        <begin position="203"/>
        <end position="224"/>
    </location>
</feature>
<keyword evidence="2" id="KW-1003">Cell membrane</keyword>
<dbReference type="Gene3D" id="1.10.10.10">
    <property type="entry name" value="Winged helix-like DNA-binding domain superfamily/Winged helix DNA-binding domain"/>
    <property type="match status" value="1"/>
</dbReference>
<feature type="transmembrane region" description="Helical" evidence="6">
    <location>
        <begin position="263"/>
        <end position="296"/>
    </location>
</feature>
<gene>
    <name evidence="7" type="ORF">Thiowin_03072</name>
</gene>
<evidence type="ECO:0000256" key="1">
    <source>
        <dbReference type="ARBA" id="ARBA00004651"/>
    </source>
</evidence>
<dbReference type="InterPro" id="IPR036388">
    <property type="entry name" value="WH-like_DNA-bd_sf"/>
</dbReference>